<accession>A0A0A6UND4</accession>
<dbReference type="FunFam" id="2.30.38.10:FF:000001">
    <property type="entry name" value="Non-ribosomal peptide synthetase PvdI"/>
    <property type="match status" value="1"/>
</dbReference>
<dbReference type="InterPro" id="IPR025110">
    <property type="entry name" value="AMP-bd_C"/>
</dbReference>
<feature type="domain" description="Carrier" evidence="4">
    <location>
        <begin position="1994"/>
        <end position="2069"/>
    </location>
</feature>
<dbReference type="FunFam" id="1.10.1200.10:FF:000016">
    <property type="entry name" value="Non-ribosomal peptide synthase"/>
    <property type="match status" value="1"/>
</dbReference>
<dbReference type="InterPro" id="IPR023213">
    <property type="entry name" value="CAT-like_dom_sf"/>
</dbReference>
<dbReference type="Gene3D" id="3.30.559.10">
    <property type="entry name" value="Chloramphenicol acetyltransferase-like domain"/>
    <property type="match status" value="2"/>
</dbReference>
<name>A0A0A6UND4_ACTUT</name>
<dbReference type="InterPro" id="IPR006162">
    <property type="entry name" value="Ppantetheine_attach_site"/>
</dbReference>
<dbReference type="Gene3D" id="3.40.50.12780">
    <property type="entry name" value="N-terminal domain of ligase-like"/>
    <property type="match status" value="2"/>
</dbReference>
<dbReference type="GO" id="GO:0043041">
    <property type="term" value="P:amino acid activation for nonribosomal peptide biosynthetic process"/>
    <property type="evidence" value="ECO:0007669"/>
    <property type="project" value="TreeGrafter"/>
</dbReference>
<dbReference type="Gene3D" id="3.30.559.30">
    <property type="entry name" value="Nonribosomal peptide synthetase, condensation domain"/>
    <property type="match status" value="2"/>
</dbReference>
<dbReference type="CDD" id="cd19531">
    <property type="entry name" value="LCL_NRPS-like"/>
    <property type="match status" value="2"/>
</dbReference>
<dbReference type="eggNOG" id="COG1020">
    <property type="taxonomic scope" value="Bacteria"/>
</dbReference>
<dbReference type="STRING" id="1869.MB27_20345"/>
<dbReference type="PROSITE" id="PS00012">
    <property type="entry name" value="PHOSPHOPANTETHEINE"/>
    <property type="match status" value="2"/>
</dbReference>
<dbReference type="OrthoDB" id="5476914at2"/>
<comment type="caution">
    <text evidence="5">The sequence shown here is derived from an EMBL/GenBank/DDBJ whole genome shotgun (WGS) entry which is preliminary data.</text>
</comment>
<keyword evidence="6" id="KW-1185">Reference proteome</keyword>
<evidence type="ECO:0000313" key="5">
    <source>
        <dbReference type="EMBL" id="KHD75799.1"/>
    </source>
</evidence>
<dbReference type="Pfam" id="PF00550">
    <property type="entry name" value="PP-binding"/>
    <property type="match status" value="2"/>
</dbReference>
<dbReference type="PANTHER" id="PTHR45527:SF1">
    <property type="entry name" value="FATTY ACID SYNTHASE"/>
    <property type="match status" value="1"/>
</dbReference>
<dbReference type="GO" id="GO:0044550">
    <property type="term" value="P:secondary metabolite biosynthetic process"/>
    <property type="evidence" value="ECO:0007669"/>
    <property type="project" value="TreeGrafter"/>
</dbReference>
<gene>
    <name evidence="5" type="ORF">MB27_20345</name>
</gene>
<dbReference type="Pfam" id="PF00501">
    <property type="entry name" value="AMP-binding"/>
    <property type="match status" value="2"/>
</dbReference>
<dbReference type="InterPro" id="IPR001242">
    <property type="entry name" value="Condensation_dom"/>
</dbReference>
<dbReference type="SUPFAM" id="SSF47336">
    <property type="entry name" value="ACP-like"/>
    <property type="match status" value="2"/>
</dbReference>
<feature type="domain" description="Carrier" evidence="4">
    <location>
        <begin position="966"/>
        <end position="1041"/>
    </location>
</feature>
<dbReference type="SUPFAM" id="SSF56801">
    <property type="entry name" value="Acetyl-CoA synthetase-like"/>
    <property type="match status" value="2"/>
</dbReference>
<dbReference type="Proteomes" id="UP000054537">
    <property type="component" value="Unassembled WGS sequence"/>
</dbReference>
<comment type="cofactor">
    <cofactor evidence="1">
        <name>pantetheine 4'-phosphate</name>
        <dbReference type="ChEBI" id="CHEBI:47942"/>
    </cofactor>
</comment>
<dbReference type="InterPro" id="IPR000873">
    <property type="entry name" value="AMP-dep_synth/lig_dom"/>
</dbReference>
<dbReference type="PROSITE" id="PS50075">
    <property type="entry name" value="CARRIER"/>
    <property type="match status" value="2"/>
</dbReference>
<dbReference type="InterPro" id="IPR042099">
    <property type="entry name" value="ANL_N_sf"/>
</dbReference>
<reference evidence="5 6" key="1">
    <citation type="submission" date="2014-10" db="EMBL/GenBank/DDBJ databases">
        <title>Draft genome sequence of Actinoplanes utahensis NRRL 12052.</title>
        <authorList>
            <person name="Velasco-Bucheli B."/>
            <person name="del Cerro C."/>
            <person name="Hormigo D."/>
            <person name="Garcia J.L."/>
            <person name="Acebal C."/>
            <person name="Arroyo M."/>
            <person name="de la Mata I."/>
        </authorList>
    </citation>
    <scope>NUCLEOTIDE SEQUENCE [LARGE SCALE GENOMIC DNA]</scope>
    <source>
        <strain evidence="5 6">NRRL 12052</strain>
    </source>
</reference>
<dbReference type="Pfam" id="PF00668">
    <property type="entry name" value="Condensation"/>
    <property type="match status" value="2"/>
</dbReference>
<protein>
    <recommendedName>
        <fullName evidence="4">Carrier domain-containing protein</fullName>
    </recommendedName>
</protein>
<dbReference type="GO" id="GO:0003824">
    <property type="term" value="F:catalytic activity"/>
    <property type="evidence" value="ECO:0007669"/>
    <property type="project" value="InterPro"/>
</dbReference>
<dbReference type="SUPFAM" id="SSF52777">
    <property type="entry name" value="CoA-dependent acyltransferases"/>
    <property type="match status" value="4"/>
</dbReference>
<evidence type="ECO:0000256" key="1">
    <source>
        <dbReference type="ARBA" id="ARBA00001957"/>
    </source>
</evidence>
<dbReference type="GO" id="GO:0031177">
    <property type="term" value="F:phosphopantetheine binding"/>
    <property type="evidence" value="ECO:0007669"/>
    <property type="project" value="InterPro"/>
</dbReference>
<dbReference type="NCBIfam" id="TIGR01733">
    <property type="entry name" value="AA-adenyl-dom"/>
    <property type="match status" value="2"/>
</dbReference>
<sequence>MNLSYAERRMWFLNELHPGATDYLLPYVFRVDGPLDAAALRSAAGELHRRHEVLRSTYRTEDGEPRRVVHAAAGDGPSFTVTDLRDLAPAERAGRLGDLLAADQRTPFDLARQFPVRWLLIRLSDTEHVLAVTAHHIAFDGWSGWVLCEELGTLYDAAAAGTTAALAPVRFGYADHVAREHDRMSRGDLAAAIAFGERTLAGVAPLDLPLDRSRPPVWHPDGDSVALHVPPALAGALTALGRTAGATRFMTVLAVFTGLLARLTGQTDIAVGTAVSGRDSEDTHETIGLFTNTVVLRAEVTAEATFRDVLDRAVTTTLAAMDHQTVPFDVLVERLQPDRDLSRNPLFQAMFVFEELGGATVATTGPRFTPVEVTPGTAMVDLTLTMRRDADGGFSGHLDYATALFDRSTVERIGRLFLRLAERAVAEPGRSLATYPLSSADEQAADLPYRPAPLPAPVPELIAAQARLRPDAVAVAGPDGTVDYRTLTAAAGDLAADLARAGVRRGDVVAICADRGPHLVTALLGTLTSGAAALWLNPAHPTERLRAVLADAGARLAVTAGTGHDTVRDCGVPLLAADTARPSAAGSGWRPPRIAASDVAYIAYTSGSTGTPKGVQITHGSLSEHLPVIAAEFGITAGSRIALTAALGFDVSLEQILTALVGGARVVPLDPGTMSADEVLDGVARHGVTHLNLTPLYYRELIGRAAPRDPRLAPVEVVYLAGDVIRGSDLQWWRDGGFDGRFVCCYGPTEATVTCTAIDTAGCTGRESVMPIGRPVPGTRAYVLDGALQPVPAGMPGELYLGGRRVARGYLGRPAATAGAFLPDPFSDEPGARMYRTGDVVRARPDGVLEFQGRADRQIKIRGHRVEPAEVETALLACPRVRAAAVVHRPVGATGEKGLVAYVAGPGPDEVAALAGRLRSELPSYLVPAAIVALDELPRTPSGKLDHTALPAPELGRPDPDIAAVAPRTPAETALLDAMRAVLGIDGFGVHHDFFRLGGSSLTATRLVARLRDHAGLVVSLRDVFTTPTAAALAERVRQAPAAAAAPPARADRTGPLPLSAAQRRLWFLHRLDRTGREYLVPATYRLRGPLDVGALRAACRRLAERHEILRTRYVIGPDGEPAQVIDPPGDVPVEVGGTAGPRGFDLSRDHQFRVSVVPVGPQEHILLLLTHHIAVDGWSWKIIGNELAALYQGSELPAPAWQYADHAVAETARDLGAHVAYWRDALTGGGTLNLPIDRPRPEVRDATGAVRSVRIPAEHARAILDHGRTAGATVFATWFAVYSALLSRVSGQPDLVIGVPVDCRDGDEAATVLGCFVNTMAVRVPEIAATFTGHLAAARSLLAAAYPHREAPFEQVVAALGRDRDPSRTPLFDTLFQVLDDAGPALPLAGLVTERIDTVPPAAMTDLSLAMRPNPDGSWTGELEYATALFDPATVDRIGERLVRLIAAVATRPDAELAGIDLLTGRERAALGASEPYTDDPRTVPELFAAHVARTPDAIAVTGSAGTMTYRELDERADRLARRLLAAGVKPGSAVAVSAGRSGRTIAALLAVLRCAAVYVPVDGAEPPERRAALLDEIAAVAVVTDETTAARFADAPCPVLVEGLPDDDVSARRTPPGALPADAAYVIFTSGSTGRPKGVVVDHAAFTHHCQVQARAYDLAPGARMALLASLSFDASMDQMAAPLISGAAVVPLDARSVTPAQMLQQFHDHGVTLADVTPVYYRELLRAAVPGDPRLASLRMMDVGGDVVTGEDAAAWRALGVGAEFSVTYGPTEATVAATFQVIDEDEARRAGRAALPIGRPLPGSRLLVLDEALRPVLPGAIGELFIGGRRIARGYLNRPDLTADRFVPDPLGPPGARLYRTGDLVRLRPDGSFEFHGRTDRQVKIRGFRVEPAEIESVLSALPGVSAAVVVPGLGAGGEQRLLAYLVPRTGLDLDVPALRALARTRLPRHLMPAALTVIDALPLTASGKVDRARLPRVDPAAVAEPSPGRALDPTEQQVAEIWAEVLGVPAPGPDDDFFDLGGHSLTAIRVGQRIEEIFAIELPLHRFFTTTTVESLAAAIRDAVEAALDTLTDAEIVALAAQDLESDSR</sequence>
<dbReference type="CDD" id="cd05930">
    <property type="entry name" value="A_NRPS"/>
    <property type="match status" value="2"/>
</dbReference>
<dbReference type="GO" id="GO:0005737">
    <property type="term" value="C:cytoplasm"/>
    <property type="evidence" value="ECO:0007669"/>
    <property type="project" value="TreeGrafter"/>
</dbReference>
<dbReference type="SMART" id="SM00823">
    <property type="entry name" value="PKS_PP"/>
    <property type="match status" value="2"/>
</dbReference>
<dbReference type="Gene3D" id="3.30.300.30">
    <property type="match status" value="2"/>
</dbReference>
<dbReference type="InterPro" id="IPR045851">
    <property type="entry name" value="AMP-bd_C_sf"/>
</dbReference>
<keyword evidence="3" id="KW-0597">Phosphoprotein</keyword>
<evidence type="ECO:0000256" key="2">
    <source>
        <dbReference type="ARBA" id="ARBA00022450"/>
    </source>
</evidence>
<evidence type="ECO:0000259" key="4">
    <source>
        <dbReference type="PROSITE" id="PS50075"/>
    </source>
</evidence>
<proteinExistence type="predicted"/>
<evidence type="ECO:0000256" key="3">
    <source>
        <dbReference type="ARBA" id="ARBA00022553"/>
    </source>
</evidence>
<dbReference type="PANTHER" id="PTHR45527">
    <property type="entry name" value="NONRIBOSOMAL PEPTIDE SYNTHETASE"/>
    <property type="match status" value="1"/>
</dbReference>
<dbReference type="Gene3D" id="1.10.1200.10">
    <property type="entry name" value="ACP-like"/>
    <property type="match status" value="2"/>
</dbReference>
<keyword evidence="2" id="KW-0596">Phosphopantetheine</keyword>
<dbReference type="InterPro" id="IPR009081">
    <property type="entry name" value="PP-bd_ACP"/>
</dbReference>
<evidence type="ECO:0000313" key="6">
    <source>
        <dbReference type="Proteomes" id="UP000054537"/>
    </source>
</evidence>
<dbReference type="InterPro" id="IPR036736">
    <property type="entry name" value="ACP-like_sf"/>
</dbReference>
<dbReference type="RefSeq" id="WP_043526608.1">
    <property type="nucleotide sequence ID" value="NZ_BOMZ01000077.1"/>
</dbReference>
<dbReference type="Pfam" id="PF13193">
    <property type="entry name" value="AMP-binding_C"/>
    <property type="match status" value="2"/>
</dbReference>
<dbReference type="InterPro" id="IPR010071">
    <property type="entry name" value="AA_adenyl_dom"/>
</dbReference>
<dbReference type="InterPro" id="IPR020845">
    <property type="entry name" value="AMP-binding_CS"/>
</dbReference>
<dbReference type="GO" id="GO:0072330">
    <property type="term" value="P:monocarboxylic acid biosynthetic process"/>
    <property type="evidence" value="ECO:0007669"/>
    <property type="project" value="UniProtKB-ARBA"/>
</dbReference>
<dbReference type="InterPro" id="IPR020806">
    <property type="entry name" value="PKS_PP-bd"/>
</dbReference>
<dbReference type="GO" id="GO:0008610">
    <property type="term" value="P:lipid biosynthetic process"/>
    <property type="evidence" value="ECO:0007669"/>
    <property type="project" value="UniProtKB-ARBA"/>
</dbReference>
<dbReference type="EMBL" id="JRTT01000023">
    <property type="protein sequence ID" value="KHD75799.1"/>
    <property type="molecule type" value="Genomic_DNA"/>
</dbReference>
<organism evidence="5 6">
    <name type="scientific">Actinoplanes utahensis</name>
    <dbReference type="NCBI Taxonomy" id="1869"/>
    <lineage>
        <taxon>Bacteria</taxon>
        <taxon>Bacillati</taxon>
        <taxon>Actinomycetota</taxon>
        <taxon>Actinomycetes</taxon>
        <taxon>Micromonosporales</taxon>
        <taxon>Micromonosporaceae</taxon>
        <taxon>Actinoplanes</taxon>
    </lineage>
</organism>
<dbReference type="PROSITE" id="PS00455">
    <property type="entry name" value="AMP_BINDING"/>
    <property type="match status" value="2"/>
</dbReference>